<reference evidence="1 2" key="1">
    <citation type="submission" date="2016-10" db="EMBL/GenBank/DDBJ databases">
        <title>Comparative genome analysis of multiple Pseudomonas spp. focuses on biocontrol and plant growth promoting traits.</title>
        <authorList>
            <person name="Tao X.-Y."/>
            <person name="Taylor C.G."/>
        </authorList>
    </citation>
    <scope>NUCLEOTIDE SEQUENCE [LARGE SCALE GENOMIC DNA]</scope>
    <source>
        <strain evidence="1 2">37D10</strain>
    </source>
</reference>
<evidence type="ECO:0000313" key="2">
    <source>
        <dbReference type="Proteomes" id="UP000284684"/>
    </source>
</evidence>
<dbReference type="Proteomes" id="UP000284684">
    <property type="component" value="Unassembled WGS sequence"/>
</dbReference>
<dbReference type="AlphaFoldDB" id="A0A423GIN3"/>
<evidence type="ECO:0000313" key="1">
    <source>
        <dbReference type="EMBL" id="ROM89383.1"/>
    </source>
</evidence>
<comment type="caution">
    <text evidence="1">The sequence shown here is derived from an EMBL/GenBank/DDBJ whole genome shotgun (WGS) entry which is preliminary data.</text>
</comment>
<organism evidence="1 2">
    <name type="scientific">Pseudomonas brassicacearum</name>
    <dbReference type="NCBI Taxonomy" id="930166"/>
    <lineage>
        <taxon>Bacteria</taxon>
        <taxon>Pseudomonadati</taxon>
        <taxon>Pseudomonadota</taxon>
        <taxon>Gammaproteobacteria</taxon>
        <taxon>Pseudomonadales</taxon>
        <taxon>Pseudomonadaceae</taxon>
        <taxon>Pseudomonas</taxon>
    </lineage>
</organism>
<protein>
    <submittedName>
        <fullName evidence="1">Uncharacterized protein</fullName>
    </submittedName>
</protein>
<proteinExistence type="predicted"/>
<dbReference type="EMBL" id="MOBI01000044">
    <property type="protein sequence ID" value="ROM89383.1"/>
    <property type="molecule type" value="Genomic_DNA"/>
</dbReference>
<gene>
    <name evidence="1" type="ORF">BK658_28120</name>
</gene>
<accession>A0A423GIN3</accession>
<sequence>MRNDLAQALYSDFPAILPKHRDDRHTPIECGSGWYAIVEALCTLMQEQTRQKPELPQHITGIKEKFGELMITTMSKTAETRAYISFAQAMSLRICEICGSPGQMILTEKWMRTRCAEHESTLPDS</sequence>
<name>A0A423GIN3_9PSED</name>